<dbReference type="HOGENOM" id="CLU_028186_3_0_3"/>
<feature type="domain" description="Transposase DDE" evidence="1">
    <location>
        <begin position="1"/>
        <end position="172"/>
    </location>
</feature>
<name>B4VIJ4_9CYAN</name>
<dbReference type="STRING" id="118168.MC7420_7824"/>
<dbReference type="Proteomes" id="UP000003835">
    <property type="component" value="Unassembled WGS sequence"/>
</dbReference>
<evidence type="ECO:0000259" key="1">
    <source>
        <dbReference type="Pfam" id="PF13701"/>
    </source>
</evidence>
<accession>B4VIJ4</accession>
<dbReference type="EMBL" id="DS989842">
    <property type="protein sequence ID" value="EDX78086.1"/>
    <property type="molecule type" value="Genomic_DNA"/>
</dbReference>
<sequence length="175" mass="20526">MNFCEEKEGVNHVIAMATNSQLKLRATNLIEKAKKEYEEKLLPVTELMDSLFSKDEDLEEVRKLVPNATWFRSIYYQTEKSWSRQRRVVTKVVYGSEGLELRHVVTSLPPSQITPSQLYTKQYCPRGEMENRIKEQQLDLFADRTSTQTFQSNQLRLWLSSTSLKISTFKRQIDL</sequence>
<reference evidence="2 3" key="1">
    <citation type="submission" date="2008-07" db="EMBL/GenBank/DDBJ databases">
        <authorList>
            <person name="Tandeau de Marsac N."/>
            <person name="Ferriera S."/>
            <person name="Johnson J."/>
            <person name="Kravitz S."/>
            <person name="Beeson K."/>
            <person name="Sutton G."/>
            <person name="Rogers Y.-H."/>
            <person name="Friedman R."/>
            <person name="Frazier M."/>
            <person name="Venter J.C."/>
        </authorList>
    </citation>
    <scope>NUCLEOTIDE SEQUENCE [LARGE SCALE GENOMIC DNA]</scope>
    <source>
        <strain evidence="2 3">PCC 7420</strain>
    </source>
</reference>
<dbReference type="InterPro" id="IPR025668">
    <property type="entry name" value="Tnp_DDE_dom"/>
</dbReference>
<dbReference type="eggNOG" id="COG1861">
    <property type="taxonomic scope" value="Bacteria"/>
</dbReference>
<protein>
    <recommendedName>
        <fullName evidence="1">Transposase DDE domain-containing protein</fullName>
    </recommendedName>
</protein>
<proteinExistence type="predicted"/>
<gene>
    <name evidence="2" type="ORF">MC7420_7824</name>
</gene>
<dbReference type="AlphaFoldDB" id="B4VIJ4"/>
<dbReference type="Pfam" id="PF13701">
    <property type="entry name" value="DDE_Tnp_1_4"/>
    <property type="match status" value="1"/>
</dbReference>
<keyword evidence="3" id="KW-1185">Reference proteome</keyword>
<evidence type="ECO:0000313" key="2">
    <source>
        <dbReference type="EMBL" id="EDX78086.1"/>
    </source>
</evidence>
<organism evidence="2 3">
    <name type="scientific">Coleofasciculus chthonoplastes PCC 7420</name>
    <dbReference type="NCBI Taxonomy" id="118168"/>
    <lineage>
        <taxon>Bacteria</taxon>
        <taxon>Bacillati</taxon>
        <taxon>Cyanobacteriota</taxon>
        <taxon>Cyanophyceae</taxon>
        <taxon>Coleofasciculales</taxon>
        <taxon>Coleofasciculaceae</taxon>
        <taxon>Coleofasciculus</taxon>
    </lineage>
</organism>
<evidence type="ECO:0000313" key="3">
    <source>
        <dbReference type="Proteomes" id="UP000003835"/>
    </source>
</evidence>